<protein>
    <submittedName>
        <fullName evidence="4">Class I adenylate-forming enzyme family protein</fullName>
    </submittedName>
</protein>
<dbReference type="Pfam" id="PF13193">
    <property type="entry name" value="AMP-binding_C"/>
    <property type="match status" value="1"/>
</dbReference>
<comment type="caution">
    <text evidence="4">The sequence shown here is derived from an EMBL/GenBank/DDBJ whole genome shotgun (WGS) entry which is preliminary data.</text>
</comment>
<dbReference type="InterPro" id="IPR020845">
    <property type="entry name" value="AMP-binding_CS"/>
</dbReference>
<evidence type="ECO:0000256" key="1">
    <source>
        <dbReference type="SAM" id="Phobius"/>
    </source>
</evidence>
<evidence type="ECO:0000313" key="5">
    <source>
        <dbReference type="Proteomes" id="UP001564626"/>
    </source>
</evidence>
<dbReference type="InterPro" id="IPR025110">
    <property type="entry name" value="AMP-bd_C"/>
</dbReference>
<organism evidence="4 5">
    <name type="scientific">Saccharopolyspora cebuensis</name>
    <dbReference type="NCBI Taxonomy" id="418759"/>
    <lineage>
        <taxon>Bacteria</taxon>
        <taxon>Bacillati</taxon>
        <taxon>Actinomycetota</taxon>
        <taxon>Actinomycetes</taxon>
        <taxon>Pseudonocardiales</taxon>
        <taxon>Pseudonocardiaceae</taxon>
        <taxon>Saccharopolyspora</taxon>
    </lineage>
</organism>
<dbReference type="InterPro" id="IPR045851">
    <property type="entry name" value="AMP-bd_C_sf"/>
</dbReference>
<evidence type="ECO:0000259" key="2">
    <source>
        <dbReference type="Pfam" id="PF00501"/>
    </source>
</evidence>
<keyword evidence="1" id="KW-0472">Membrane</keyword>
<evidence type="ECO:0000313" key="4">
    <source>
        <dbReference type="EMBL" id="MEY8042936.1"/>
    </source>
</evidence>
<keyword evidence="1" id="KW-1133">Transmembrane helix</keyword>
<evidence type="ECO:0000259" key="3">
    <source>
        <dbReference type="Pfam" id="PF13193"/>
    </source>
</evidence>
<keyword evidence="1" id="KW-0812">Transmembrane</keyword>
<name>A0ABV4CPB4_9PSEU</name>
<accession>A0ABV4CPB4</accession>
<feature type="transmembrane region" description="Helical" evidence="1">
    <location>
        <begin position="108"/>
        <end position="129"/>
    </location>
</feature>
<gene>
    <name evidence="4" type="ORF">AB8O55_26310</name>
</gene>
<dbReference type="EMBL" id="JBGEHV010000070">
    <property type="protein sequence ID" value="MEY8042936.1"/>
    <property type="molecule type" value="Genomic_DNA"/>
</dbReference>
<dbReference type="InterPro" id="IPR042099">
    <property type="entry name" value="ANL_N_sf"/>
</dbReference>
<dbReference type="PANTHER" id="PTHR43201">
    <property type="entry name" value="ACYL-COA SYNTHETASE"/>
    <property type="match status" value="1"/>
</dbReference>
<sequence length="552" mass="59770">MSSAEDPRRAAAALLAELTGPGGDFELVTEEVLGSAIPVFRERDRSLDAVLRRSRRHGDRDYLVSVDQRISFAEHADRVASLAVALRDEYGIGKGDRVAIAAANSPQWIIAFWAVVSLGAIAVGCNAWWSRPELAYAIGHSRPSLLVVDAKRAELVDPPGIPVLDVERDVPRLAARHPGTELPTAEVAEDDPAVLLYTSGTSGRPKAAVHSHRNLIAVIDYHRLSAEIPHRLGDPVPPEDKRYLLALPLFHIASLHNLALPRLATGSAVVIHQGAFDADRVLALVERERVTNWAVVPTQANRLLERGGLDRYDLSALTAFSLASAPSSPALKDRVRALLPTGARQSVTDSYGLTESCTGACVATPADLAEHPDAVGRPVVGVQLEIRDPAGRALPDGEEGEVCLRSMYNMLGYWEDPEATAHALREDRWLHTGDLGVRSGGLLRLSSRRSDLILRGGENVYPAEVEFALADHPAVRECLVLGVEDADLGQAVGAVVVTGQDGAVRADELADHLRERLAYFKVPTVWRLTTDPLPRNATGKVVRARVRLTEDR</sequence>
<dbReference type="Gene3D" id="3.30.300.30">
    <property type="match status" value="1"/>
</dbReference>
<reference evidence="4 5" key="1">
    <citation type="submission" date="2024-08" db="EMBL/GenBank/DDBJ databases">
        <title>Genome mining of Saccharopolyspora cebuensis PGLac3 from Nigerian medicinal plant.</title>
        <authorList>
            <person name="Ezeobiora C.E."/>
            <person name="Igbokwe N.H."/>
            <person name="Amin D.H."/>
            <person name="Mendie U.E."/>
        </authorList>
    </citation>
    <scope>NUCLEOTIDE SEQUENCE [LARGE SCALE GENOMIC DNA]</scope>
    <source>
        <strain evidence="4 5">PGLac3</strain>
    </source>
</reference>
<feature type="domain" description="AMP-dependent synthetase/ligase" evidence="2">
    <location>
        <begin position="52"/>
        <end position="414"/>
    </location>
</feature>
<feature type="domain" description="AMP-binding enzyme C-terminal" evidence="3">
    <location>
        <begin position="464"/>
        <end position="540"/>
    </location>
</feature>
<dbReference type="Pfam" id="PF00501">
    <property type="entry name" value="AMP-binding"/>
    <property type="match status" value="1"/>
</dbReference>
<dbReference type="Gene3D" id="3.40.50.12780">
    <property type="entry name" value="N-terminal domain of ligase-like"/>
    <property type="match status" value="1"/>
</dbReference>
<dbReference type="RefSeq" id="WP_345364031.1">
    <property type="nucleotide sequence ID" value="NZ_BAABII010000010.1"/>
</dbReference>
<dbReference type="PROSITE" id="PS00455">
    <property type="entry name" value="AMP_BINDING"/>
    <property type="match status" value="1"/>
</dbReference>
<dbReference type="InterPro" id="IPR000873">
    <property type="entry name" value="AMP-dep_synth/lig_dom"/>
</dbReference>
<dbReference type="PANTHER" id="PTHR43201:SF32">
    <property type="entry name" value="2-SUCCINYLBENZOATE--COA LIGASE, CHLOROPLASTIC_PEROXISOMAL"/>
    <property type="match status" value="1"/>
</dbReference>
<keyword evidence="5" id="KW-1185">Reference proteome</keyword>
<proteinExistence type="predicted"/>
<dbReference type="Proteomes" id="UP001564626">
    <property type="component" value="Unassembled WGS sequence"/>
</dbReference>
<dbReference type="SUPFAM" id="SSF56801">
    <property type="entry name" value="Acetyl-CoA synthetase-like"/>
    <property type="match status" value="1"/>
</dbReference>